<gene>
    <name evidence="3" type="ORF">GPECTOR_179g246</name>
</gene>
<name>A0A150FX86_GONPE</name>
<feature type="compositionally biased region" description="Low complexity" evidence="1">
    <location>
        <begin position="517"/>
        <end position="540"/>
    </location>
</feature>
<feature type="compositionally biased region" description="Low complexity" evidence="1">
    <location>
        <begin position="225"/>
        <end position="242"/>
    </location>
</feature>
<feature type="region of interest" description="Disordered" evidence="1">
    <location>
        <begin position="197"/>
        <end position="375"/>
    </location>
</feature>
<dbReference type="EMBL" id="LSYV01000179">
    <property type="protein sequence ID" value="KXZ42223.1"/>
    <property type="molecule type" value="Genomic_DNA"/>
</dbReference>
<reference evidence="4" key="1">
    <citation type="journal article" date="2016" name="Nat. Commun.">
        <title>The Gonium pectorale genome demonstrates co-option of cell cycle regulation during the evolution of multicellularity.</title>
        <authorList>
            <person name="Hanschen E.R."/>
            <person name="Marriage T.N."/>
            <person name="Ferris P.J."/>
            <person name="Hamaji T."/>
            <person name="Toyoda A."/>
            <person name="Fujiyama A."/>
            <person name="Neme R."/>
            <person name="Noguchi H."/>
            <person name="Minakuchi Y."/>
            <person name="Suzuki M."/>
            <person name="Kawai-Toyooka H."/>
            <person name="Smith D.R."/>
            <person name="Sparks H."/>
            <person name="Anderson J."/>
            <person name="Bakaric R."/>
            <person name="Luria V."/>
            <person name="Karger A."/>
            <person name="Kirschner M.W."/>
            <person name="Durand P.M."/>
            <person name="Michod R.E."/>
            <person name="Nozaki H."/>
            <person name="Olson B.J."/>
        </authorList>
    </citation>
    <scope>NUCLEOTIDE SEQUENCE [LARGE SCALE GENOMIC DNA]</scope>
    <source>
        <strain evidence="4">NIES-2863</strain>
    </source>
</reference>
<accession>A0A150FX86</accession>
<evidence type="ECO:0000259" key="2">
    <source>
        <dbReference type="Pfam" id="PF05018"/>
    </source>
</evidence>
<proteinExistence type="predicted"/>
<feature type="domain" description="CFA20" evidence="2">
    <location>
        <begin position="1"/>
        <end position="144"/>
    </location>
</feature>
<feature type="compositionally biased region" description="Low complexity" evidence="1">
    <location>
        <begin position="552"/>
        <end position="562"/>
    </location>
</feature>
<dbReference type="STRING" id="33097.A0A150FX86"/>
<dbReference type="InterPro" id="IPR007714">
    <property type="entry name" value="CFA20_dom"/>
</dbReference>
<feature type="region of interest" description="Disordered" evidence="1">
    <location>
        <begin position="407"/>
        <end position="446"/>
    </location>
</feature>
<feature type="compositionally biased region" description="Polar residues" evidence="1">
    <location>
        <begin position="732"/>
        <end position="744"/>
    </location>
</feature>
<dbReference type="AlphaFoldDB" id="A0A150FX86"/>
<feature type="region of interest" description="Disordered" evidence="1">
    <location>
        <begin position="656"/>
        <end position="702"/>
    </location>
</feature>
<dbReference type="OrthoDB" id="10261083at2759"/>
<keyword evidence="4" id="KW-1185">Reference proteome</keyword>
<feature type="compositionally biased region" description="Low complexity" evidence="1">
    <location>
        <begin position="663"/>
        <end position="674"/>
    </location>
</feature>
<feature type="compositionally biased region" description="Low complexity" evidence="1">
    <location>
        <begin position="279"/>
        <end position="298"/>
    </location>
</feature>
<sequence>MFAAEYQGGTHVEVLGTQGQNPLAQWKVSGPQKGIQKVYDKALKGYVFVASGGCRLALPRDERAALGLTQPHLLLQLEVGVGVPFSLELGLTDAGGTRRRVILSSSFSELKSTPLHCQVPFAAVPRELWLNLVLPLADLAAVLFRPGGPGGGGGGGGGGGTGAAGGGGGAATAFRSLDSLQLAGTCRLRRIATLRDMPQMLDGPDGPLTDAGHHRLPLGSSPDDAAPSLLASGGLSAQSSDGHIGLQTAPSGGSFTPHPPSEGPAHGSPARHSTPLGRAGAAAAAGSAPGSPHAAGHSQGEPHLPSRLGRAPGAGGNVQSPSPTPPQQQRQQQASEAAGPGSGYETNSSKLPRVNGVMSADDSNGGDMSPFGSRRAASANTVVRYGTPAGAPSGGADAAAAGIGPGSAAPVAAGAANGSSGGSGAPRSPPWPRSVMGKRAQSGPARISTETIAQGLGETSAPHDTPTSPSLAPRAARRYHASNLPPTISEHEAMPPQPPGSGSSGGGAGSGGGGGHSLSTPGCRSPNRSPTRARPPAAAAAPPPSTSGHGTAPASPSLPLLRPLRHDASAAGGGGGSAGAALREPQSPIAGPGGGGSGGAIAQLSSLLMVRGGVDASIDFASAHQSVVLETVPGSPSIMSTLHRVNSLRAHRYGGGGSGGNACGAASGASGDLSSDSDDGGGGASASAAGSPGAGAGVHEPLPVNVPRIRTRVSAAAAAAGGSGGGGGKPTSGAQPGAHSSGTPQARKAQGNGSDAVDTLTRGAKAGAAGGRVSPANTPTKAAGRSTPTGVRDTDVDAAVAATAPAGGSGGDSHRRHHAPVREATFSGFAAVGGAGDGGAAAAADGDAGIHPWDPLLDEEALLAGHMGDVVSYDDWGRVDERPTPPQLLNAHRAFTPPVVPASRSTRPGAGRRGRRRQRGAGTQVLRVGNGSSPGGSAGVVAPAGSEAMLDLVYDPVLNCYYDGATGQYYELKT</sequence>
<feature type="region of interest" description="Disordered" evidence="1">
    <location>
        <begin position="898"/>
        <end position="937"/>
    </location>
</feature>
<evidence type="ECO:0000256" key="1">
    <source>
        <dbReference type="SAM" id="MobiDB-lite"/>
    </source>
</evidence>
<dbReference type="InterPro" id="IPR040441">
    <property type="entry name" value="CFA20/CFAP20DC"/>
</dbReference>
<organism evidence="3 4">
    <name type="scientific">Gonium pectorale</name>
    <name type="common">Green alga</name>
    <dbReference type="NCBI Taxonomy" id="33097"/>
    <lineage>
        <taxon>Eukaryota</taxon>
        <taxon>Viridiplantae</taxon>
        <taxon>Chlorophyta</taxon>
        <taxon>core chlorophytes</taxon>
        <taxon>Chlorophyceae</taxon>
        <taxon>CS clade</taxon>
        <taxon>Chlamydomonadales</taxon>
        <taxon>Volvocaceae</taxon>
        <taxon>Gonium</taxon>
    </lineage>
</organism>
<evidence type="ECO:0000313" key="3">
    <source>
        <dbReference type="EMBL" id="KXZ42223.1"/>
    </source>
</evidence>
<evidence type="ECO:0000313" key="4">
    <source>
        <dbReference type="Proteomes" id="UP000075714"/>
    </source>
</evidence>
<dbReference type="Pfam" id="PF05018">
    <property type="entry name" value="CFA20_dom"/>
    <property type="match status" value="1"/>
</dbReference>
<feature type="compositionally biased region" description="Low complexity" evidence="1">
    <location>
        <begin position="579"/>
        <end position="590"/>
    </location>
</feature>
<dbReference type="PANTHER" id="PTHR12458">
    <property type="entry name" value="ORF PROTEIN"/>
    <property type="match status" value="1"/>
</dbReference>
<feature type="region of interest" description="Disordered" evidence="1">
    <location>
        <begin position="715"/>
        <end position="795"/>
    </location>
</feature>
<feature type="compositionally biased region" description="Gly residues" evidence="1">
    <location>
        <begin position="502"/>
        <end position="516"/>
    </location>
</feature>
<feature type="compositionally biased region" description="Gly residues" evidence="1">
    <location>
        <begin position="721"/>
        <end position="730"/>
    </location>
</feature>
<feature type="region of interest" description="Disordered" evidence="1">
    <location>
        <begin position="486"/>
        <end position="597"/>
    </location>
</feature>
<feature type="compositionally biased region" description="Basic residues" evidence="1">
    <location>
        <begin position="910"/>
        <end position="919"/>
    </location>
</feature>
<feature type="compositionally biased region" description="Low complexity" evidence="1">
    <location>
        <begin position="407"/>
        <end position="418"/>
    </location>
</feature>
<feature type="compositionally biased region" description="Low complexity" evidence="1">
    <location>
        <begin position="920"/>
        <end position="931"/>
    </location>
</feature>
<protein>
    <recommendedName>
        <fullName evidence="2">CFA20 domain-containing protein</fullName>
    </recommendedName>
</protein>
<comment type="caution">
    <text evidence="3">The sequence shown here is derived from an EMBL/GenBank/DDBJ whole genome shotgun (WGS) entry which is preliminary data.</text>
</comment>
<dbReference type="Proteomes" id="UP000075714">
    <property type="component" value="Unassembled WGS sequence"/>
</dbReference>